<dbReference type="InterPro" id="IPR028564">
    <property type="entry name" value="MT_TRM10-typ"/>
</dbReference>
<feature type="binding site" evidence="7">
    <location>
        <position position="207"/>
    </location>
    <ligand>
        <name>S-adenosyl-L-methionine</name>
        <dbReference type="ChEBI" id="CHEBI:59789"/>
    </ligand>
</feature>
<evidence type="ECO:0000313" key="10">
    <source>
        <dbReference type="Proteomes" id="UP001652621"/>
    </source>
</evidence>
<dbReference type="InterPro" id="IPR016653">
    <property type="entry name" value="TRM10/TRM10A"/>
</dbReference>
<gene>
    <name evidence="11" type="primary">LOC101889123</name>
</gene>
<evidence type="ECO:0000256" key="1">
    <source>
        <dbReference type="ARBA" id="ARBA00012797"/>
    </source>
</evidence>
<sequence length="355" mass="40698">MENSGIEQPAEKKLKEDVSTVVIPSAPGFTPPTPNSKNQLKKQKKLEQQLLQRKEKRKQEKERQKQKRREAAEKGLPVRNGPSRKDLKRRLEKVGEQENPLRIVIDLDCDDLMNERDMAKCVKQCLRIYTINRRSECPVQLHFTGIKTDGNIHRVLKKNDGWENWHLKYHFDETHLEAFDNKELIYLTSESDNVLDSLDAKNVYVIGGLVDHNHHKNYCHDRATKAGLRTARLPLGEYVDMKTRAVLTTFHVFEILVRVAEGKSWTDAILQTIPPRKGAKPKQIAGNTAENKEETVNDVGNQNTATDTEDSNQTKDIETENSNNDNKIESSETNCEIANDDQESSKKECTDETER</sequence>
<evidence type="ECO:0000256" key="5">
    <source>
        <dbReference type="ARBA" id="ARBA00048434"/>
    </source>
</evidence>
<protein>
    <recommendedName>
        <fullName evidence="1">tRNA (guanine(9)-N(1))-methyltransferase</fullName>
        <ecNumber evidence="1">2.1.1.221</ecNumber>
    </recommendedName>
</protein>
<dbReference type="Proteomes" id="UP001652621">
    <property type="component" value="Unplaced"/>
</dbReference>
<keyword evidence="10" id="KW-1185">Reference proteome</keyword>
<dbReference type="PANTHER" id="PTHR13563">
    <property type="entry name" value="TRNA (GUANINE-9-) METHYLTRANSFERASE"/>
    <property type="match status" value="1"/>
</dbReference>
<evidence type="ECO:0000259" key="9">
    <source>
        <dbReference type="PROSITE" id="PS51675"/>
    </source>
</evidence>
<dbReference type="RefSeq" id="XP_005182157.2">
    <property type="nucleotide sequence ID" value="XM_005182100.4"/>
</dbReference>
<feature type="compositionally biased region" description="Basic and acidic residues" evidence="8">
    <location>
        <begin position="9"/>
        <end position="18"/>
    </location>
</feature>
<dbReference type="GO" id="GO:0008168">
    <property type="term" value="F:methyltransferase activity"/>
    <property type="evidence" value="ECO:0007669"/>
    <property type="project" value="UniProtKB-KW"/>
</dbReference>
<feature type="active site" description="Proton acceptor" evidence="6">
    <location>
        <position position="211"/>
    </location>
</feature>
<dbReference type="PIRSF" id="PIRSF016323">
    <property type="entry name" value="tRNA_m1G_mtfrase_met"/>
    <property type="match status" value="1"/>
</dbReference>
<dbReference type="InterPro" id="IPR007356">
    <property type="entry name" value="tRNA_m1G_MeTrfase_euk"/>
</dbReference>
<dbReference type="OrthoDB" id="278300at2759"/>
<proteinExistence type="predicted"/>
<dbReference type="PROSITE" id="PS51675">
    <property type="entry name" value="SAM_MT_TRM10"/>
    <property type="match status" value="1"/>
</dbReference>
<dbReference type="Gene3D" id="3.40.1280.30">
    <property type="match status" value="1"/>
</dbReference>
<dbReference type="STRING" id="7370.A0A1I8N595"/>
<feature type="compositionally biased region" description="Basic and acidic residues" evidence="8">
    <location>
        <begin position="343"/>
        <end position="355"/>
    </location>
</feature>
<feature type="binding site" evidence="7">
    <location>
        <position position="233"/>
    </location>
    <ligand>
        <name>S-adenosyl-L-methionine</name>
        <dbReference type="ChEBI" id="CHEBI:59789"/>
    </ligand>
</feature>
<feature type="compositionally biased region" description="Polar residues" evidence="8">
    <location>
        <begin position="320"/>
        <end position="336"/>
    </location>
</feature>
<dbReference type="VEuPathDB" id="VectorBase:MDOA011661"/>
<dbReference type="GeneID" id="101889123"/>
<feature type="binding site" evidence="7">
    <location>
        <position position="219"/>
    </location>
    <ligand>
        <name>S-adenosyl-L-methionine</name>
        <dbReference type="ChEBI" id="CHEBI:59789"/>
    </ligand>
</feature>
<evidence type="ECO:0000313" key="11">
    <source>
        <dbReference type="RefSeq" id="XP_005182157.2"/>
    </source>
</evidence>
<feature type="domain" description="SAM-dependent MTase TRM10-type" evidence="9">
    <location>
        <begin position="87"/>
        <end position="280"/>
    </location>
</feature>
<feature type="compositionally biased region" description="Basic and acidic residues" evidence="8">
    <location>
        <begin position="57"/>
        <end position="73"/>
    </location>
</feature>
<evidence type="ECO:0000256" key="6">
    <source>
        <dbReference type="PIRSR" id="PIRSR016323-1"/>
    </source>
</evidence>
<dbReference type="PANTHER" id="PTHR13563:SF13">
    <property type="entry name" value="TRNA METHYLTRANSFERASE 10 HOMOLOG A"/>
    <property type="match status" value="1"/>
</dbReference>
<evidence type="ECO:0000256" key="3">
    <source>
        <dbReference type="ARBA" id="ARBA00022679"/>
    </source>
</evidence>
<comment type="catalytic activity">
    <reaction evidence="5">
        <text>guanosine(9) in tRNA + S-adenosyl-L-methionine = N(1)-methylguanosine(9) in tRNA + S-adenosyl-L-homocysteine + H(+)</text>
        <dbReference type="Rhea" id="RHEA:43156"/>
        <dbReference type="Rhea" id="RHEA-COMP:10367"/>
        <dbReference type="Rhea" id="RHEA-COMP:10368"/>
        <dbReference type="ChEBI" id="CHEBI:15378"/>
        <dbReference type="ChEBI" id="CHEBI:57856"/>
        <dbReference type="ChEBI" id="CHEBI:59789"/>
        <dbReference type="ChEBI" id="CHEBI:73542"/>
        <dbReference type="ChEBI" id="CHEBI:74269"/>
        <dbReference type="EC" id="2.1.1.221"/>
    </reaction>
</comment>
<evidence type="ECO:0000256" key="8">
    <source>
        <dbReference type="SAM" id="MobiDB-lite"/>
    </source>
</evidence>
<keyword evidence="3" id="KW-0808">Transferase</keyword>
<feature type="region of interest" description="Disordered" evidence="8">
    <location>
        <begin position="276"/>
        <end position="355"/>
    </location>
</feature>
<evidence type="ECO:0000256" key="4">
    <source>
        <dbReference type="ARBA" id="ARBA00022691"/>
    </source>
</evidence>
<feature type="binding site" evidence="7">
    <location>
        <position position="187"/>
    </location>
    <ligand>
        <name>S-adenosyl-L-methionine</name>
        <dbReference type="ChEBI" id="CHEBI:59789"/>
    </ligand>
</feature>
<dbReference type="VEuPathDB" id="VectorBase:MDOMA2_011411"/>
<dbReference type="EC" id="2.1.1.221" evidence="1"/>
<keyword evidence="2 11" id="KW-0489">Methyltransferase</keyword>
<evidence type="ECO:0000256" key="7">
    <source>
        <dbReference type="PIRSR" id="PIRSR016323-2"/>
    </source>
</evidence>
<name>A0A9J7CRN6_MUSDO</name>
<feature type="region of interest" description="Disordered" evidence="8">
    <location>
        <begin position="1"/>
        <end position="93"/>
    </location>
</feature>
<accession>A0A9J7CRN6</accession>
<evidence type="ECO:0000256" key="2">
    <source>
        <dbReference type="ARBA" id="ARBA00022603"/>
    </source>
</evidence>
<dbReference type="eggNOG" id="KOG2967">
    <property type="taxonomic scope" value="Eukaryota"/>
</dbReference>
<reference evidence="11" key="1">
    <citation type="submission" date="2025-08" db="UniProtKB">
        <authorList>
            <consortium name="RefSeq"/>
        </authorList>
    </citation>
    <scope>IDENTIFICATION</scope>
    <source>
        <strain evidence="11">Aabys</strain>
        <tissue evidence="11">Whole body</tissue>
    </source>
</reference>
<keyword evidence="4" id="KW-0949">S-adenosyl-L-methionine</keyword>
<dbReference type="InterPro" id="IPR038459">
    <property type="entry name" value="MT_TRM10-typ_sf"/>
</dbReference>
<organism evidence="10 11">
    <name type="scientific">Musca domestica</name>
    <name type="common">House fly</name>
    <dbReference type="NCBI Taxonomy" id="7370"/>
    <lineage>
        <taxon>Eukaryota</taxon>
        <taxon>Metazoa</taxon>
        <taxon>Ecdysozoa</taxon>
        <taxon>Arthropoda</taxon>
        <taxon>Hexapoda</taxon>
        <taxon>Insecta</taxon>
        <taxon>Pterygota</taxon>
        <taxon>Neoptera</taxon>
        <taxon>Endopterygota</taxon>
        <taxon>Diptera</taxon>
        <taxon>Brachycera</taxon>
        <taxon>Muscomorpha</taxon>
        <taxon>Muscoidea</taxon>
        <taxon>Muscidae</taxon>
        <taxon>Musca</taxon>
    </lineage>
</organism>
<dbReference type="GO" id="GO:0032259">
    <property type="term" value="P:methylation"/>
    <property type="evidence" value="ECO:0007669"/>
    <property type="project" value="UniProtKB-KW"/>
</dbReference>